<feature type="region of interest" description="Disordered" evidence="1">
    <location>
        <begin position="533"/>
        <end position="558"/>
    </location>
</feature>
<evidence type="ECO:0000313" key="2">
    <source>
        <dbReference type="EMBL" id="KAG2114250.1"/>
    </source>
</evidence>
<accession>A0A9P7JWZ4</accession>
<keyword evidence="3" id="KW-1185">Reference proteome</keyword>
<feature type="region of interest" description="Disordered" evidence="1">
    <location>
        <begin position="453"/>
        <end position="482"/>
    </location>
</feature>
<feature type="compositionally biased region" description="Polar residues" evidence="1">
    <location>
        <begin position="280"/>
        <end position="295"/>
    </location>
</feature>
<protein>
    <submittedName>
        <fullName evidence="2">Uncharacterized protein</fullName>
    </submittedName>
</protein>
<feature type="compositionally biased region" description="Polar residues" evidence="1">
    <location>
        <begin position="231"/>
        <end position="240"/>
    </location>
</feature>
<organism evidence="2 3">
    <name type="scientific">Suillus discolor</name>
    <dbReference type="NCBI Taxonomy" id="1912936"/>
    <lineage>
        <taxon>Eukaryota</taxon>
        <taxon>Fungi</taxon>
        <taxon>Dikarya</taxon>
        <taxon>Basidiomycota</taxon>
        <taxon>Agaricomycotina</taxon>
        <taxon>Agaricomycetes</taxon>
        <taxon>Agaricomycetidae</taxon>
        <taxon>Boletales</taxon>
        <taxon>Suillineae</taxon>
        <taxon>Suillaceae</taxon>
        <taxon>Suillus</taxon>
    </lineage>
</organism>
<dbReference type="RefSeq" id="XP_041296363.1">
    <property type="nucleotide sequence ID" value="XM_041428565.1"/>
</dbReference>
<feature type="compositionally biased region" description="Polar residues" evidence="1">
    <location>
        <begin position="86"/>
        <end position="104"/>
    </location>
</feature>
<feature type="region of interest" description="Disordered" evidence="1">
    <location>
        <begin position="227"/>
        <end position="295"/>
    </location>
</feature>
<dbReference type="Proteomes" id="UP000823399">
    <property type="component" value="Unassembled WGS sequence"/>
</dbReference>
<dbReference type="OrthoDB" id="2687178at2759"/>
<name>A0A9P7JWZ4_9AGAM</name>
<evidence type="ECO:0000313" key="3">
    <source>
        <dbReference type="Proteomes" id="UP000823399"/>
    </source>
</evidence>
<dbReference type="GeneID" id="64690824"/>
<dbReference type="AlphaFoldDB" id="A0A9P7JWZ4"/>
<feature type="region of interest" description="Disordered" evidence="1">
    <location>
        <begin position="348"/>
        <end position="412"/>
    </location>
</feature>
<dbReference type="EMBL" id="JABBWM010000010">
    <property type="protein sequence ID" value="KAG2114250.1"/>
    <property type="molecule type" value="Genomic_DNA"/>
</dbReference>
<comment type="caution">
    <text evidence="2">The sequence shown here is derived from an EMBL/GenBank/DDBJ whole genome shotgun (WGS) entry which is preliminary data.</text>
</comment>
<proteinExistence type="predicted"/>
<evidence type="ECO:0000256" key="1">
    <source>
        <dbReference type="SAM" id="MobiDB-lite"/>
    </source>
</evidence>
<feature type="region of interest" description="Disordered" evidence="1">
    <location>
        <begin position="73"/>
        <end position="104"/>
    </location>
</feature>
<reference evidence="2" key="1">
    <citation type="journal article" date="2020" name="New Phytol.">
        <title>Comparative genomics reveals dynamic genome evolution in host specialist ectomycorrhizal fungi.</title>
        <authorList>
            <person name="Lofgren L.A."/>
            <person name="Nguyen N.H."/>
            <person name="Vilgalys R."/>
            <person name="Ruytinx J."/>
            <person name="Liao H.L."/>
            <person name="Branco S."/>
            <person name="Kuo A."/>
            <person name="LaButti K."/>
            <person name="Lipzen A."/>
            <person name="Andreopoulos W."/>
            <person name="Pangilinan J."/>
            <person name="Riley R."/>
            <person name="Hundley H."/>
            <person name="Na H."/>
            <person name="Barry K."/>
            <person name="Grigoriev I.V."/>
            <person name="Stajich J.E."/>
            <person name="Kennedy P.G."/>
        </authorList>
    </citation>
    <scope>NUCLEOTIDE SEQUENCE</scope>
    <source>
        <strain evidence="2">FC423</strain>
    </source>
</reference>
<feature type="compositionally biased region" description="Polar residues" evidence="1">
    <location>
        <begin position="375"/>
        <end position="412"/>
    </location>
</feature>
<gene>
    <name evidence="2" type="ORF">F5147DRAFT_20263</name>
</gene>
<feature type="compositionally biased region" description="Low complexity" evidence="1">
    <location>
        <begin position="453"/>
        <end position="474"/>
    </location>
</feature>
<sequence>MESENEIMVDLEHQVPENSYYELMEPESNFDEALARSELQRQTEELFSYIDLDPPEPNFADQITSLIAHDDCNTARDPHVPAPDMPTSTTLPSSEKASGTSSNDAVPVEIIPHRIVVDTISHVESSPSSKIPMVAAEAPSQTHATVPTIAKPSIMWNYTPPTTNPFFARALAFNAKALKKPLPLVAQVSNEPNATASPAAPAASPAIVGSSIAKILPEPLLVEQASDAPTARNNPASSPSLDHLLPCDSDRNVVSPTVDEATVEAPQQLPQIDSRDDIRASSTRSDQPSTRESTAMTVPISISDIPPPAIALPSSTPLPVPPRVQRPIKGLSLTELINKRREEHFRLHPSGEYIDLTNDVSPSRDGSQAPGVSKPQESVQSLHTISQNPSSLPAPVSASQPAPTLETRTPSIQEIRDLMRQRPLSSKLSMSSAASNPSTSSVASAASALVPNISPPHSITSNSTSSSNQSGSKSSSRKKTRSMGMASLEMFISPIPNWSQSASTKKTTTPTVKRTSCNADIFRRIITPTAEISMRSPSLSPSEGRRTRRVVRPSSPLGVGAGDVAVQLDDQSHELPEPLDGPIVTPFAIPAEGEMEVQNTSAHQDVPLDDVMDDMIPSEGLQGVTESIGSLDLHEHGRSPEVDINVNQSIRL</sequence>